<feature type="region of interest" description="Disordered" evidence="14">
    <location>
        <begin position="209"/>
        <end position="270"/>
    </location>
</feature>
<dbReference type="InterPro" id="IPR055355">
    <property type="entry name" value="ZP-C"/>
</dbReference>
<proteinExistence type="predicted"/>
<keyword evidence="13" id="KW-0449">Lipoprotein</keyword>
<organism evidence="16 17">
    <name type="scientific">Myodes glareolus</name>
    <name type="common">Bank vole</name>
    <name type="synonym">Clethrionomys glareolus</name>
    <dbReference type="NCBI Taxonomy" id="447135"/>
    <lineage>
        <taxon>Eukaryota</taxon>
        <taxon>Metazoa</taxon>
        <taxon>Chordata</taxon>
        <taxon>Craniata</taxon>
        <taxon>Vertebrata</taxon>
        <taxon>Euteleostomi</taxon>
        <taxon>Mammalia</taxon>
        <taxon>Eutheria</taxon>
        <taxon>Euarchontoglires</taxon>
        <taxon>Glires</taxon>
        <taxon>Rodentia</taxon>
        <taxon>Myomorpha</taxon>
        <taxon>Muroidea</taxon>
        <taxon>Cricetidae</taxon>
        <taxon>Arvicolinae</taxon>
        <taxon>Myodes</taxon>
    </lineage>
</organism>
<evidence type="ECO:0000256" key="12">
    <source>
        <dbReference type="ARBA" id="ARBA00023180"/>
    </source>
</evidence>
<evidence type="ECO:0000256" key="11">
    <source>
        <dbReference type="ARBA" id="ARBA00023157"/>
    </source>
</evidence>
<keyword evidence="11" id="KW-1015">Disulfide bond</keyword>
<dbReference type="GO" id="GO:0016324">
    <property type="term" value="C:apical plasma membrane"/>
    <property type="evidence" value="ECO:0007669"/>
    <property type="project" value="UniProtKB-SubCell"/>
</dbReference>
<keyword evidence="4" id="KW-0964">Secreted</keyword>
<sequence length="602" mass="66251">HSKQNGEGIKALKAMALLNKPACSPFFPGYGGSRNGGSDGLDCETPGSCFDPCQNYITLDDPSRSTENMEEGEECDENLWGWYRFVGEGGVRMSETCVDVFRCHTSAPMWLNGAHPDLGDGIVSHTACANWNENCCFWSSEVKVKACVEESGIFHVYKFQGTPECSLRYCTGVLLTQLELGVRKQELEVWLFWQESHVFVKTEGMREIITTHPPKPPPLRSPPEPTTTYDPTTEITPAPTLEPPLHPPLNPPPNPSLKPSVHPPLDPPLDPPLNPPSVISLAVLRRNVFSKMVSGPASVIRTSVFLSSVHTTDLTLDLLDPQSLQPELDCGPSEIKVKLDKCLLGGLGFKEEIIAFLNDGNCGGIMQNEPNNWVSTTSPVMAGACGNILDNNGTHALYRNNLSLATDFIIRDIIVNVNFQCAYPLDMKISLQTALRPIVSSLNIDVGGAGEFTVRMALFQDESYTQPYEGAEVALQVESMLYVGAMLERGDDSRFKLLLRNCYATPTKDKNDPVKYFIIRDSCPNQHDSTINVEENGVSSESRFSVQMFMFAGNYDLVFLHCEVNLCDSTNEECEPVSVSLDWYPVGSPHLFIGVVDGKKGG</sequence>
<keyword evidence="6" id="KW-0399">Innate immunity</keyword>
<accession>A0AAW0K270</accession>
<dbReference type="GO" id="GO:0045087">
    <property type="term" value="P:innate immune response"/>
    <property type="evidence" value="ECO:0007669"/>
    <property type="project" value="UniProtKB-KW"/>
</dbReference>
<evidence type="ECO:0000256" key="10">
    <source>
        <dbReference type="ARBA" id="ARBA00023136"/>
    </source>
</evidence>
<evidence type="ECO:0000256" key="3">
    <source>
        <dbReference type="ARBA" id="ARBA00022475"/>
    </source>
</evidence>
<evidence type="ECO:0000256" key="8">
    <source>
        <dbReference type="ARBA" id="ARBA00022729"/>
    </source>
</evidence>
<keyword evidence="5" id="KW-0245">EGF-like domain</keyword>
<evidence type="ECO:0000313" key="17">
    <source>
        <dbReference type="Proteomes" id="UP001488838"/>
    </source>
</evidence>
<dbReference type="GO" id="GO:0005576">
    <property type="term" value="C:extracellular region"/>
    <property type="evidence" value="ECO:0007669"/>
    <property type="project" value="UniProtKB-SubCell"/>
</dbReference>
<dbReference type="Pfam" id="PF23344">
    <property type="entry name" value="ZP-N"/>
    <property type="match status" value="1"/>
</dbReference>
<dbReference type="InterPro" id="IPR055356">
    <property type="entry name" value="ZP-N"/>
</dbReference>
<feature type="compositionally biased region" description="Low complexity" evidence="14">
    <location>
        <begin position="226"/>
        <end position="239"/>
    </location>
</feature>
<dbReference type="PANTHER" id="PTHR14002">
    <property type="entry name" value="ENDOGLIN/TGF-BETA RECEPTOR TYPE III"/>
    <property type="match status" value="1"/>
</dbReference>
<comment type="subcellular location">
    <subcellularLocation>
        <location evidence="1">Apical cell membrane</location>
        <topology evidence="1">Lipid-anchor</topology>
        <topology evidence="1">GPI-anchor</topology>
    </subcellularLocation>
    <subcellularLocation>
        <location evidence="2">Secreted</location>
    </subcellularLocation>
</comment>
<dbReference type="PROSITE" id="PS00682">
    <property type="entry name" value="ZP_1"/>
    <property type="match status" value="1"/>
</dbReference>
<evidence type="ECO:0000259" key="15">
    <source>
        <dbReference type="PROSITE" id="PS51034"/>
    </source>
</evidence>
<keyword evidence="8" id="KW-0732">Signal</keyword>
<feature type="domain" description="ZP" evidence="15">
    <location>
        <begin position="329"/>
        <end position="581"/>
    </location>
</feature>
<feature type="compositionally biased region" description="Pro residues" evidence="14">
    <location>
        <begin position="240"/>
        <end position="270"/>
    </location>
</feature>
<evidence type="ECO:0000313" key="16">
    <source>
        <dbReference type="EMBL" id="KAK7833328.1"/>
    </source>
</evidence>
<dbReference type="FunFam" id="2.60.40.4100:FF:000001">
    <property type="entry name" value="alpha-tectorin isoform X1"/>
    <property type="match status" value="1"/>
</dbReference>
<dbReference type="Gene3D" id="2.60.40.3210">
    <property type="entry name" value="Zona pellucida, ZP-N domain"/>
    <property type="match status" value="1"/>
</dbReference>
<evidence type="ECO:0000256" key="6">
    <source>
        <dbReference type="ARBA" id="ARBA00022588"/>
    </source>
</evidence>
<name>A0AAW0K270_MYOGA</name>
<dbReference type="AlphaFoldDB" id="A0AAW0K270"/>
<dbReference type="InterPro" id="IPR017977">
    <property type="entry name" value="ZP_dom_CS"/>
</dbReference>
<evidence type="ECO:0000256" key="13">
    <source>
        <dbReference type="ARBA" id="ARBA00023288"/>
    </source>
</evidence>
<dbReference type="EMBL" id="JBBHLL010000007">
    <property type="protein sequence ID" value="KAK7833328.1"/>
    <property type="molecule type" value="Genomic_DNA"/>
</dbReference>
<dbReference type="InterPro" id="IPR057774">
    <property type="entry name" value="D8C_UMOD/GP2/OIT3-like"/>
</dbReference>
<dbReference type="FunFam" id="2.60.40.3210:FF:000003">
    <property type="entry name" value="Glycoprotein 2"/>
    <property type="match status" value="1"/>
</dbReference>
<keyword evidence="9" id="KW-0391">Immunity</keyword>
<gene>
    <name evidence="16" type="ORF">U0070_017327</name>
</gene>
<dbReference type="Pfam" id="PF00100">
    <property type="entry name" value="Zona_pellucida"/>
    <property type="match status" value="1"/>
</dbReference>
<dbReference type="GO" id="GO:0098552">
    <property type="term" value="C:side of membrane"/>
    <property type="evidence" value="ECO:0007669"/>
    <property type="project" value="UniProtKB-KW"/>
</dbReference>
<dbReference type="InterPro" id="IPR042235">
    <property type="entry name" value="ZP-C_dom"/>
</dbReference>
<keyword evidence="17" id="KW-1185">Reference proteome</keyword>
<keyword evidence="3" id="KW-1003">Cell membrane</keyword>
<dbReference type="Proteomes" id="UP001488838">
    <property type="component" value="Unassembled WGS sequence"/>
</dbReference>
<keyword evidence="7" id="KW-0336">GPI-anchor</keyword>
<keyword evidence="10" id="KW-0472">Membrane</keyword>
<reference evidence="16 17" key="1">
    <citation type="journal article" date="2023" name="bioRxiv">
        <title>Conserved and derived expression patterns and positive selection on dental genes reveal complex evolutionary context of ever-growing rodent molars.</title>
        <authorList>
            <person name="Calamari Z.T."/>
            <person name="Song A."/>
            <person name="Cohen E."/>
            <person name="Akter M."/>
            <person name="Roy R.D."/>
            <person name="Hallikas O."/>
            <person name="Christensen M.M."/>
            <person name="Li P."/>
            <person name="Marangoni P."/>
            <person name="Jernvall J."/>
            <person name="Klein O.D."/>
        </authorList>
    </citation>
    <scope>NUCLEOTIDE SEQUENCE [LARGE SCALE GENOMIC DNA]</scope>
    <source>
        <strain evidence="16">V071</strain>
    </source>
</reference>
<evidence type="ECO:0000256" key="5">
    <source>
        <dbReference type="ARBA" id="ARBA00022536"/>
    </source>
</evidence>
<dbReference type="PROSITE" id="PS51034">
    <property type="entry name" value="ZP_2"/>
    <property type="match status" value="1"/>
</dbReference>
<evidence type="ECO:0000256" key="14">
    <source>
        <dbReference type="SAM" id="MobiDB-lite"/>
    </source>
</evidence>
<dbReference type="PANTHER" id="PTHR14002:SF16">
    <property type="entry name" value="PANCREATIC SECRETORY GRANULE MEMBRANE MAJOR GLYCOPROTEIN GP2"/>
    <property type="match status" value="1"/>
</dbReference>
<evidence type="ECO:0000256" key="4">
    <source>
        <dbReference type="ARBA" id="ARBA00022525"/>
    </source>
</evidence>
<evidence type="ECO:0000256" key="1">
    <source>
        <dbReference type="ARBA" id="ARBA00004303"/>
    </source>
</evidence>
<evidence type="ECO:0000256" key="9">
    <source>
        <dbReference type="ARBA" id="ARBA00022859"/>
    </source>
</evidence>
<dbReference type="InterPro" id="IPR001507">
    <property type="entry name" value="ZP_dom"/>
</dbReference>
<feature type="non-terminal residue" evidence="16">
    <location>
        <position position="1"/>
    </location>
</feature>
<dbReference type="Gene3D" id="2.60.40.4100">
    <property type="entry name" value="Zona pellucida, ZP-C domain"/>
    <property type="match status" value="1"/>
</dbReference>
<evidence type="ECO:0000256" key="7">
    <source>
        <dbReference type="ARBA" id="ARBA00022622"/>
    </source>
</evidence>
<feature type="compositionally biased region" description="Pro residues" evidence="14">
    <location>
        <begin position="213"/>
        <end position="225"/>
    </location>
</feature>
<evidence type="ECO:0000256" key="2">
    <source>
        <dbReference type="ARBA" id="ARBA00004613"/>
    </source>
</evidence>
<dbReference type="Pfam" id="PF23283">
    <property type="entry name" value="D8C_UMOD"/>
    <property type="match status" value="1"/>
</dbReference>
<protein>
    <recommendedName>
        <fullName evidence="15">ZP domain-containing protein</fullName>
    </recommendedName>
</protein>
<keyword evidence="12" id="KW-0325">Glycoprotein</keyword>
<dbReference type="SMART" id="SM00241">
    <property type="entry name" value="ZP"/>
    <property type="match status" value="1"/>
</dbReference>
<comment type="caution">
    <text evidence="16">The sequence shown here is derived from an EMBL/GenBank/DDBJ whole genome shotgun (WGS) entry which is preliminary data.</text>
</comment>